<accession>D3LAB3</accession>
<gene>
    <name evidence="2" type="ORF">AWRIB429_1293</name>
</gene>
<name>D3LAB3_OENOE</name>
<protein>
    <submittedName>
        <fullName evidence="2">Uncharacterized protein</fullName>
    </submittedName>
</protein>
<sequence>MTARKQSEAQSNLFDQDPASMTAEQRSAAYTAAVAAAAKFKAEQRL</sequence>
<evidence type="ECO:0000313" key="2">
    <source>
        <dbReference type="EMBL" id="EFD88265.1"/>
    </source>
</evidence>
<comment type="caution">
    <text evidence="2">The sequence shown here is derived from an EMBL/GenBank/DDBJ whole genome shotgun (WGS) entry which is preliminary data.</text>
</comment>
<dbReference type="EMBL" id="ACSE01000024">
    <property type="protein sequence ID" value="EFD88265.1"/>
    <property type="molecule type" value="Genomic_DNA"/>
</dbReference>
<dbReference type="RefSeq" id="WP_002819165.1">
    <property type="nucleotide sequence ID" value="NZ_ACSE01000024.1"/>
</dbReference>
<dbReference type="AlphaFoldDB" id="D3LAB3"/>
<evidence type="ECO:0000313" key="3">
    <source>
        <dbReference type="Proteomes" id="UP000003075"/>
    </source>
</evidence>
<reference evidence="2 3" key="1">
    <citation type="journal article" date="2010" name="Appl. Microbiol. Biotechnol.">
        <title>Genotypic diversity in Oenococcus oeni by high-density microarray comparative genome hybridization and whole genome sequencing.</title>
        <authorList>
            <person name="Borneman A.R."/>
            <person name="Bartowsky E.J."/>
            <person name="McCarthy J."/>
            <person name="Chambers P.J."/>
        </authorList>
    </citation>
    <scope>NUCLEOTIDE SEQUENCE [LARGE SCALE GENOMIC DNA]</scope>
    <source>
        <strain evidence="2 3">AWRIB429</strain>
    </source>
</reference>
<organism evidence="2 3">
    <name type="scientific">Oenococcus oeni AWRIB429</name>
    <dbReference type="NCBI Taxonomy" id="655225"/>
    <lineage>
        <taxon>Bacteria</taxon>
        <taxon>Bacillati</taxon>
        <taxon>Bacillota</taxon>
        <taxon>Bacilli</taxon>
        <taxon>Lactobacillales</taxon>
        <taxon>Lactobacillaceae</taxon>
        <taxon>Oenococcus</taxon>
    </lineage>
</organism>
<feature type="region of interest" description="Disordered" evidence="1">
    <location>
        <begin position="1"/>
        <end position="26"/>
    </location>
</feature>
<evidence type="ECO:0000256" key="1">
    <source>
        <dbReference type="SAM" id="MobiDB-lite"/>
    </source>
</evidence>
<dbReference type="GeneID" id="75065602"/>
<dbReference type="Proteomes" id="UP000003075">
    <property type="component" value="Unassembled WGS sequence"/>
</dbReference>
<proteinExistence type="predicted"/>